<evidence type="ECO:0000256" key="2">
    <source>
        <dbReference type="SAM" id="Coils"/>
    </source>
</evidence>
<feature type="compositionally biased region" description="Low complexity" evidence="3">
    <location>
        <begin position="1"/>
        <end position="16"/>
    </location>
</feature>
<gene>
    <name evidence="6" type="ORF">BRAFLDRAFT_79074</name>
</gene>
<reference evidence="6" key="1">
    <citation type="journal article" date="2008" name="Nature">
        <title>The amphioxus genome and the evolution of the chordate karyotype.</title>
        <authorList>
            <consortium name="US DOE Joint Genome Institute (JGI-PGF)"/>
            <person name="Putnam N.H."/>
            <person name="Butts T."/>
            <person name="Ferrier D.E.K."/>
            <person name="Furlong R.F."/>
            <person name="Hellsten U."/>
            <person name="Kawashima T."/>
            <person name="Robinson-Rechavi M."/>
            <person name="Shoguchi E."/>
            <person name="Terry A."/>
            <person name="Yu J.-K."/>
            <person name="Benito-Gutierrez E.L."/>
            <person name="Dubchak I."/>
            <person name="Garcia-Fernandez J."/>
            <person name="Gibson-Brown J.J."/>
            <person name="Grigoriev I.V."/>
            <person name="Horton A.C."/>
            <person name="de Jong P.J."/>
            <person name="Jurka J."/>
            <person name="Kapitonov V.V."/>
            <person name="Kohara Y."/>
            <person name="Kuroki Y."/>
            <person name="Lindquist E."/>
            <person name="Lucas S."/>
            <person name="Osoegawa K."/>
            <person name="Pennacchio L.A."/>
            <person name="Salamov A.A."/>
            <person name="Satou Y."/>
            <person name="Sauka-Spengler T."/>
            <person name="Schmutz J."/>
            <person name="Shin-I T."/>
            <person name="Toyoda A."/>
            <person name="Bronner-Fraser M."/>
            <person name="Fujiyama A."/>
            <person name="Holland L.Z."/>
            <person name="Holland P.W.H."/>
            <person name="Satoh N."/>
            <person name="Rokhsar D.S."/>
        </authorList>
    </citation>
    <scope>NUCLEOTIDE SEQUENCE [LARGE SCALE GENOMIC DNA]</scope>
    <source>
        <strain evidence="6">S238N-H82</strain>
        <tissue evidence="6">Testes</tissue>
    </source>
</reference>
<evidence type="ECO:0000256" key="1">
    <source>
        <dbReference type="ARBA" id="ARBA00022734"/>
    </source>
</evidence>
<evidence type="ECO:0000256" key="3">
    <source>
        <dbReference type="SAM" id="MobiDB-lite"/>
    </source>
</evidence>
<dbReference type="PANTHER" id="PTHR22799:SF6">
    <property type="entry name" value="C-TYPE LECTIN DOMAIN FAMILY 4 MEMBER M-LIKE"/>
    <property type="match status" value="1"/>
</dbReference>
<evidence type="ECO:0000259" key="5">
    <source>
        <dbReference type="PROSITE" id="PS50041"/>
    </source>
</evidence>
<feature type="region of interest" description="Disordered" evidence="3">
    <location>
        <begin position="1"/>
        <end position="22"/>
    </location>
</feature>
<dbReference type="PROSITE" id="PS50041">
    <property type="entry name" value="C_TYPE_LECTIN_2"/>
    <property type="match status" value="1"/>
</dbReference>
<dbReference type="Pfam" id="PF00059">
    <property type="entry name" value="Lectin_C"/>
    <property type="match status" value="1"/>
</dbReference>
<accession>C3YJF1</accession>
<dbReference type="eggNOG" id="KOG4297">
    <property type="taxonomic scope" value="Eukaryota"/>
</dbReference>
<dbReference type="InterPro" id="IPR016186">
    <property type="entry name" value="C-type_lectin-like/link_sf"/>
</dbReference>
<feature type="transmembrane region" description="Helical" evidence="4">
    <location>
        <begin position="68"/>
        <end position="90"/>
    </location>
</feature>
<keyword evidence="1" id="KW-0430">Lectin</keyword>
<dbReference type="STRING" id="7739.C3YJF1"/>
<organism>
    <name type="scientific">Branchiostoma floridae</name>
    <name type="common">Florida lancelet</name>
    <name type="synonym">Amphioxus</name>
    <dbReference type="NCBI Taxonomy" id="7739"/>
    <lineage>
        <taxon>Eukaryota</taxon>
        <taxon>Metazoa</taxon>
        <taxon>Chordata</taxon>
        <taxon>Cephalochordata</taxon>
        <taxon>Leptocardii</taxon>
        <taxon>Amphioxiformes</taxon>
        <taxon>Branchiostomatidae</taxon>
        <taxon>Branchiostoma</taxon>
    </lineage>
</organism>
<dbReference type="GO" id="GO:0030246">
    <property type="term" value="F:carbohydrate binding"/>
    <property type="evidence" value="ECO:0007669"/>
    <property type="project" value="UniProtKB-KW"/>
</dbReference>
<keyword evidence="4" id="KW-0472">Membrane</keyword>
<dbReference type="AlphaFoldDB" id="C3YJF1"/>
<dbReference type="SUPFAM" id="SSF56436">
    <property type="entry name" value="C-type lectin-like"/>
    <property type="match status" value="1"/>
</dbReference>
<dbReference type="InterPro" id="IPR051663">
    <property type="entry name" value="CLec_Tetranectin-domain"/>
</dbReference>
<dbReference type="EMBL" id="GG666520">
    <property type="protein sequence ID" value="EEN59550.1"/>
    <property type="molecule type" value="Genomic_DNA"/>
</dbReference>
<keyword evidence="4" id="KW-0812">Transmembrane</keyword>
<evidence type="ECO:0000256" key="4">
    <source>
        <dbReference type="SAM" id="Phobius"/>
    </source>
</evidence>
<evidence type="ECO:0000313" key="6">
    <source>
        <dbReference type="EMBL" id="EEN59550.1"/>
    </source>
</evidence>
<name>C3YJF1_BRAFL</name>
<proteinExistence type="predicted"/>
<keyword evidence="2" id="KW-0175">Coiled coil</keyword>
<dbReference type="Gene3D" id="3.10.100.10">
    <property type="entry name" value="Mannose-Binding Protein A, subunit A"/>
    <property type="match status" value="1"/>
</dbReference>
<dbReference type="InterPro" id="IPR016187">
    <property type="entry name" value="CTDL_fold"/>
</dbReference>
<feature type="domain" description="C-type lectin" evidence="5">
    <location>
        <begin position="148"/>
        <end position="249"/>
    </location>
</feature>
<dbReference type="InParanoid" id="C3YJF1"/>
<sequence length="257" mass="28418">MQGDQQQSQTGDTGTTPMQQPQTDWRSIADAAASIPNALYVPRADRTYPGGTSGHRALCSFIRSHHSCIIAGFAVLLSLVAVGLAPLTFINIEEISQLSTTVNDLNRVRDDMRRDLDKERNRTAAMEQRLNEMSKTPAPLCQGGWSNYNNHCYKLFKDKVSWSTANERCKELGANLASVTSADENNFITRFIANAPRGTWIPGVWFGLNRLDGKWKWADGSALSYTNWAKGEPGNNMPWTTVHCGNVYSKSDDALAS</sequence>
<dbReference type="InterPro" id="IPR001304">
    <property type="entry name" value="C-type_lectin-like"/>
</dbReference>
<dbReference type="CDD" id="cd00037">
    <property type="entry name" value="CLECT"/>
    <property type="match status" value="1"/>
</dbReference>
<dbReference type="SMART" id="SM00034">
    <property type="entry name" value="CLECT"/>
    <property type="match status" value="1"/>
</dbReference>
<feature type="coiled-coil region" evidence="2">
    <location>
        <begin position="95"/>
        <end position="136"/>
    </location>
</feature>
<keyword evidence="4" id="KW-1133">Transmembrane helix</keyword>
<dbReference type="FunFam" id="3.10.100.10:FF:000094">
    <property type="entry name" value="Uncharacterized protein"/>
    <property type="match status" value="1"/>
</dbReference>
<dbReference type="PANTHER" id="PTHR22799">
    <property type="entry name" value="TETRANECTIN-RELATED"/>
    <property type="match status" value="1"/>
</dbReference>
<protein>
    <recommendedName>
        <fullName evidence="5">C-type lectin domain-containing protein</fullName>
    </recommendedName>
</protein>